<accession>A0ABS8I0D6</accession>
<reference evidence="1 2" key="1">
    <citation type="journal article" date="2021" name="Microorganisms">
        <title>Genome Evolution of Filamentous Cyanobacterium Nostoc Species: From Facultative Symbiosis to Free Living.</title>
        <authorList>
            <person name="Huo D."/>
            <person name="Li H."/>
            <person name="Cai F."/>
            <person name="Guo X."/>
            <person name="Qiao Z."/>
            <person name="Wang W."/>
            <person name="Yu G."/>
            <person name="Li R."/>
        </authorList>
    </citation>
    <scope>NUCLEOTIDE SEQUENCE [LARGE SCALE GENOMIC DNA]</scope>
    <source>
        <strain evidence="1 2">CHAB 5714</strain>
    </source>
</reference>
<dbReference type="Proteomes" id="UP001199525">
    <property type="component" value="Unassembled WGS sequence"/>
</dbReference>
<keyword evidence="2" id="KW-1185">Reference proteome</keyword>
<dbReference type="EMBL" id="JAIVFQ010000001">
    <property type="protein sequence ID" value="MCC5597743.1"/>
    <property type="molecule type" value="Genomic_DNA"/>
</dbReference>
<protein>
    <submittedName>
        <fullName evidence="1">Uncharacterized protein</fullName>
    </submittedName>
</protein>
<organism evidence="1 2">
    <name type="scientific">Nostoc favosum CHAB5714</name>
    <dbReference type="NCBI Taxonomy" id="2780399"/>
    <lineage>
        <taxon>Bacteria</taxon>
        <taxon>Bacillati</taxon>
        <taxon>Cyanobacteriota</taxon>
        <taxon>Cyanophyceae</taxon>
        <taxon>Nostocales</taxon>
        <taxon>Nostocaceae</taxon>
        <taxon>Nostoc</taxon>
        <taxon>Nostoc favosum</taxon>
    </lineage>
</organism>
<sequence length="86" mass="9918">MLNNIEGIYRNSRVELTEQSTDIDEGTRVIVTFMRSNQIDLASQGINKSQAKILRSHLATFADDWDSAKMSIYDDYFTLKNGDFHR</sequence>
<gene>
    <name evidence="1" type="ORF">LC586_00415</name>
</gene>
<dbReference type="RefSeq" id="WP_229482439.1">
    <property type="nucleotide sequence ID" value="NZ_JAIVFQ010000001.1"/>
</dbReference>
<name>A0ABS8I0D6_9NOSO</name>
<evidence type="ECO:0000313" key="1">
    <source>
        <dbReference type="EMBL" id="MCC5597743.1"/>
    </source>
</evidence>
<proteinExistence type="predicted"/>
<evidence type="ECO:0000313" key="2">
    <source>
        <dbReference type="Proteomes" id="UP001199525"/>
    </source>
</evidence>
<comment type="caution">
    <text evidence="1">The sequence shown here is derived from an EMBL/GenBank/DDBJ whole genome shotgun (WGS) entry which is preliminary data.</text>
</comment>